<dbReference type="EMBL" id="JAUEPP010000004">
    <property type="protein sequence ID" value="KAK3345028.1"/>
    <property type="molecule type" value="Genomic_DNA"/>
</dbReference>
<organism evidence="1 2">
    <name type="scientific">Neurospora tetraspora</name>
    <dbReference type="NCBI Taxonomy" id="94610"/>
    <lineage>
        <taxon>Eukaryota</taxon>
        <taxon>Fungi</taxon>
        <taxon>Dikarya</taxon>
        <taxon>Ascomycota</taxon>
        <taxon>Pezizomycotina</taxon>
        <taxon>Sordariomycetes</taxon>
        <taxon>Sordariomycetidae</taxon>
        <taxon>Sordariales</taxon>
        <taxon>Sordariaceae</taxon>
        <taxon>Neurospora</taxon>
    </lineage>
</organism>
<name>A0AAE0JFG9_9PEZI</name>
<dbReference type="AlphaFoldDB" id="A0AAE0JFG9"/>
<sequence>MHTKGTELATGKVSKAVEPLATSCRSLCASSQVPAIVARSLQGGANGGGRPGGSRGAEMNCGRQVGFGARGLRDRPRCSLLDEPLAQFSQRKMMVRQVPFSMSTPVVSVVYKNRHRDASDPRWFKKTLPATKAG</sequence>
<evidence type="ECO:0000313" key="2">
    <source>
        <dbReference type="Proteomes" id="UP001278500"/>
    </source>
</evidence>
<comment type="caution">
    <text evidence="1">The sequence shown here is derived from an EMBL/GenBank/DDBJ whole genome shotgun (WGS) entry which is preliminary data.</text>
</comment>
<accession>A0AAE0JFG9</accession>
<gene>
    <name evidence="1" type="ORF">B0H65DRAFT_508813</name>
</gene>
<reference evidence="1" key="1">
    <citation type="journal article" date="2023" name="Mol. Phylogenet. Evol.">
        <title>Genome-scale phylogeny and comparative genomics of the fungal order Sordariales.</title>
        <authorList>
            <person name="Hensen N."/>
            <person name="Bonometti L."/>
            <person name="Westerberg I."/>
            <person name="Brannstrom I.O."/>
            <person name="Guillou S."/>
            <person name="Cros-Aarteil S."/>
            <person name="Calhoun S."/>
            <person name="Haridas S."/>
            <person name="Kuo A."/>
            <person name="Mondo S."/>
            <person name="Pangilinan J."/>
            <person name="Riley R."/>
            <person name="LaButti K."/>
            <person name="Andreopoulos B."/>
            <person name="Lipzen A."/>
            <person name="Chen C."/>
            <person name="Yan M."/>
            <person name="Daum C."/>
            <person name="Ng V."/>
            <person name="Clum A."/>
            <person name="Steindorff A."/>
            <person name="Ohm R.A."/>
            <person name="Martin F."/>
            <person name="Silar P."/>
            <person name="Natvig D.O."/>
            <person name="Lalanne C."/>
            <person name="Gautier V."/>
            <person name="Ament-Velasquez S.L."/>
            <person name="Kruys A."/>
            <person name="Hutchinson M.I."/>
            <person name="Powell A.J."/>
            <person name="Barry K."/>
            <person name="Miller A.N."/>
            <person name="Grigoriev I.V."/>
            <person name="Debuchy R."/>
            <person name="Gladieux P."/>
            <person name="Hiltunen Thoren M."/>
            <person name="Johannesson H."/>
        </authorList>
    </citation>
    <scope>NUCLEOTIDE SEQUENCE</scope>
    <source>
        <strain evidence="1">CBS 560.94</strain>
    </source>
</reference>
<reference evidence="1" key="2">
    <citation type="submission" date="2023-06" db="EMBL/GenBank/DDBJ databases">
        <authorList>
            <consortium name="Lawrence Berkeley National Laboratory"/>
            <person name="Haridas S."/>
            <person name="Hensen N."/>
            <person name="Bonometti L."/>
            <person name="Westerberg I."/>
            <person name="Brannstrom I.O."/>
            <person name="Guillou S."/>
            <person name="Cros-Aarteil S."/>
            <person name="Calhoun S."/>
            <person name="Kuo A."/>
            <person name="Mondo S."/>
            <person name="Pangilinan J."/>
            <person name="Riley R."/>
            <person name="Labutti K."/>
            <person name="Andreopoulos B."/>
            <person name="Lipzen A."/>
            <person name="Chen C."/>
            <person name="Yanf M."/>
            <person name="Daum C."/>
            <person name="Ng V."/>
            <person name="Clum A."/>
            <person name="Steindorff A."/>
            <person name="Ohm R."/>
            <person name="Martin F."/>
            <person name="Silar P."/>
            <person name="Natvig D."/>
            <person name="Lalanne C."/>
            <person name="Gautier V."/>
            <person name="Ament-Velasquez S.L."/>
            <person name="Kruys A."/>
            <person name="Hutchinson M.I."/>
            <person name="Powell A.J."/>
            <person name="Barry K."/>
            <person name="Miller A.N."/>
            <person name="Grigoriev I.V."/>
            <person name="Debuchy R."/>
            <person name="Gladieux P."/>
            <person name="Thoren M.H."/>
            <person name="Johannesson H."/>
        </authorList>
    </citation>
    <scope>NUCLEOTIDE SEQUENCE</scope>
    <source>
        <strain evidence="1">CBS 560.94</strain>
    </source>
</reference>
<proteinExistence type="predicted"/>
<dbReference type="Proteomes" id="UP001278500">
    <property type="component" value="Unassembled WGS sequence"/>
</dbReference>
<dbReference type="GeneID" id="87865415"/>
<dbReference type="RefSeq" id="XP_062681641.1">
    <property type="nucleotide sequence ID" value="XM_062828261.1"/>
</dbReference>
<evidence type="ECO:0000313" key="1">
    <source>
        <dbReference type="EMBL" id="KAK3345028.1"/>
    </source>
</evidence>
<protein>
    <submittedName>
        <fullName evidence="1">Uncharacterized protein</fullName>
    </submittedName>
</protein>
<keyword evidence="2" id="KW-1185">Reference proteome</keyword>